<organism evidence="1 2">
    <name type="scientific">Colwellia phage 9A</name>
    <dbReference type="NCBI Taxonomy" id="765765"/>
    <lineage>
        <taxon>Viruses</taxon>
        <taxon>Duplodnaviria</taxon>
        <taxon>Heunggongvirae</taxon>
        <taxon>Uroviricota</taxon>
        <taxon>Caudoviricetes</taxon>
        <taxon>Franklinbayvirus</taxon>
        <taxon>Franklinbayvirus fv9A</taxon>
    </lineage>
</organism>
<dbReference type="GeneID" id="13165479"/>
<dbReference type="RefSeq" id="YP_006489248.1">
    <property type="nucleotide sequence ID" value="NC_018088.1"/>
</dbReference>
<proteinExistence type="predicted"/>
<dbReference type="Proteomes" id="UP000005266">
    <property type="component" value="Segment"/>
</dbReference>
<reference evidence="1 2" key="1">
    <citation type="journal article" date="2013" name="Extremophiles">
        <title>Genomic analysis of cold-active Colwelliaphage 9A and psychrophilic phage-host interactions.</title>
        <authorList>
            <person name="Colangelo-Lillis J.R."/>
            <person name="Deming J.W."/>
        </authorList>
    </citation>
    <scope>NUCLEOTIDE SEQUENCE [LARGE SCALE GENOMIC DNA]</scope>
    <source>
        <strain evidence="1">9A</strain>
    </source>
</reference>
<dbReference type="Pfam" id="PF18906">
    <property type="entry name" value="Phage_tube_2"/>
    <property type="match status" value="1"/>
</dbReference>
<evidence type="ECO:0000313" key="2">
    <source>
        <dbReference type="Proteomes" id="UP000005266"/>
    </source>
</evidence>
<dbReference type="InterPro" id="IPR044000">
    <property type="entry name" value="Phage_tube_2"/>
</dbReference>
<dbReference type="EMBL" id="HQ317390">
    <property type="protein sequence ID" value="AFK66658.1"/>
    <property type="molecule type" value="Genomic_DNA"/>
</dbReference>
<gene>
    <name evidence="1" type="ORF">COPG_00062</name>
</gene>
<sequence>MAAHKGDNSTLSLVVEDQGYGKPPTAYTGGKTLQNNDGTFNATRNALESEARTPNAELAGMRLGNKQVAGTFPVEVDPENYGKLFESLFYGRFTVGGVDITKVGGTISASKKFELVISMTTANQTTLGAKIGDAYLLGDFVGNMQLKGVAILVSKTSTKLTFLHPNQRLDSIADTTVDTKVSSIQNLRPAKQALSFNAEEAIFPEDGGTPSRFMTSGVINTSLAIDLPSEGLIKASFSLIGASHVASKKYDGFDPTLTNQTAAHVSPAAHDKFSPLVLQDSAILNAGSDILCEWLSGSVNIENGAQTFFTGCSYEARGSFSGSFRVNVAYEALFESEDDFISFEEEKTTKMFLRLKDRNSDQCLVLYIPELFKTGYTRSGGKGLVSASVTASAIISEEALNSMILAQYTL</sequence>
<evidence type="ECO:0000313" key="1">
    <source>
        <dbReference type="EMBL" id="AFK66658.1"/>
    </source>
</evidence>
<accession>I3UME3</accession>
<dbReference type="KEGG" id="vg:13165479"/>
<keyword evidence="2" id="KW-1185">Reference proteome</keyword>
<protein>
    <submittedName>
        <fullName evidence="1">Uncharacterized protein</fullName>
    </submittedName>
</protein>
<name>I3UME3_9CAUD</name>